<gene>
    <name evidence="2" type="primary">X975_14547</name>
    <name evidence="2" type="ORF">CDAR_365451</name>
</gene>
<evidence type="ECO:0000259" key="1">
    <source>
        <dbReference type="PROSITE" id="PS50097"/>
    </source>
</evidence>
<feature type="domain" description="BTB" evidence="1">
    <location>
        <begin position="12"/>
        <end position="83"/>
    </location>
</feature>
<name>A0AAV4QFR3_9ARAC</name>
<sequence>MSFHLLMNDELSDVTLKVSHAGYTWRFPAHATLLSGKSCKFKEMLEERMDGDNKFTVNVIGTQPDTMLQILRYMYSNEYPTEVTADNLSAARKFHLKDLENHLEELAVQNLTIDQACNLLENLETYGSILDDCIVKFACMSVIEKHAYIVFSSDFVLGFTRKVLLKVLESCELNVPDESVLFWGVWRWGKRYSSQNTRVLTDETLIEVLADMLACIRQSSVRQLEGIPQKAICKFNGCLPRRCRYRVPEDSLSFCTTWQPGGSWETLTEPSAGETRSLCLQMSFDKKVILMGITFEICVPDLEKAYLLVFRELDRKELLRQEINCFQCSFRKLSRTSASESWLKAEVLLSEPLILSGVQIYSVYLQTRGKPCSLPRALPPQHKKRIANVFATVHGQDVAAVKELHLMPDVKYRDISPIVFPQLKPTDRWTINHLLLFEKLPSLVVKPNKVKNFPDLSTSLLSNIDPILPPSQNTPRNRSQRLKTFTRSGTWNQPKRQCESGSLLLCFNLRPPGVSALSSSLQNTREREILKSLCLPPNIVGHRLQPIIQHLLLDLILLQRGSKFWFCR</sequence>
<dbReference type="PROSITE" id="PS50097">
    <property type="entry name" value="BTB"/>
    <property type="match status" value="1"/>
</dbReference>
<dbReference type="SUPFAM" id="SSF54695">
    <property type="entry name" value="POZ domain"/>
    <property type="match status" value="1"/>
</dbReference>
<proteinExistence type="predicted"/>
<comment type="caution">
    <text evidence="2">The sequence shown here is derived from an EMBL/GenBank/DDBJ whole genome shotgun (WGS) entry which is preliminary data.</text>
</comment>
<dbReference type="SMART" id="SM00225">
    <property type="entry name" value="BTB"/>
    <property type="match status" value="1"/>
</dbReference>
<accession>A0AAV4QFR3</accession>
<evidence type="ECO:0000313" key="2">
    <source>
        <dbReference type="EMBL" id="GIY07082.1"/>
    </source>
</evidence>
<evidence type="ECO:0000313" key="3">
    <source>
        <dbReference type="Proteomes" id="UP001054837"/>
    </source>
</evidence>
<dbReference type="InterPro" id="IPR011333">
    <property type="entry name" value="SKP1/BTB/POZ_sf"/>
</dbReference>
<organism evidence="2 3">
    <name type="scientific">Caerostris darwini</name>
    <dbReference type="NCBI Taxonomy" id="1538125"/>
    <lineage>
        <taxon>Eukaryota</taxon>
        <taxon>Metazoa</taxon>
        <taxon>Ecdysozoa</taxon>
        <taxon>Arthropoda</taxon>
        <taxon>Chelicerata</taxon>
        <taxon>Arachnida</taxon>
        <taxon>Araneae</taxon>
        <taxon>Araneomorphae</taxon>
        <taxon>Entelegynae</taxon>
        <taxon>Araneoidea</taxon>
        <taxon>Araneidae</taxon>
        <taxon>Caerostris</taxon>
    </lineage>
</organism>
<dbReference type="PANTHER" id="PTHR45774">
    <property type="entry name" value="BTB/POZ DOMAIN-CONTAINING"/>
    <property type="match status" value="1"/>
</dbReference>
<reference evidence="2 3" key="1">
    <citation type="submission" date="2021-06" db="EMBL/GenBank/DDBJ databases">
        <title>Caerostris darwini draft genome.</title>
        <authorList>
            <person name="Kono N."/>
            <person name="Arakawa K."/>
        </authorList>
    </citation>
    <scope>NUCLEOTIDE SEQUENCE [LARGE SCALE GENOMIC DNA]</scope>
</reference>
<dbReference type="Pfam" id="PF00651">
    <property type="entry name" value="BTB"/>
    <property type="match status" value="1"/>
</dbReference>
<dbReference type="AlphaFoldDB" id="A0AAV4QFR3"/>
<dbReference type="CDD" id="cd18186">
    <property type="entry name" value="BTB_POZ_ZBTB_KLHL-like"/>
    <property type="match status" value="1"/>
</dbReference>
<keyword evidence="3" id="KW-1185">Reference proteome</keyword>
<dbReference type="EMBL" id="BPLQ01004299">
    <property type="protein sequence ID" value="GIY07082.1"/>
    <property type="molecule type" value="Genomic_DNA"/>
</dbReference>
<dbReference type="InterPro" id="IPR000210">
    <property type="entry name" value="BTB/POZ_dom"/>
</dbReference>
<dbReference type="Proteomes" id="UP001054837">
    <property type="component" value="Unassembled WGS sequence"/>
</dbReference>
<protein>
    <recommendedName>
        <fullName evidence="1">BTB domain-containing protein</fullName>
    </recommendedName>
</protein>
<dbReference type="PANTHER" id="PTHR45774:SF3">
    <property type="entry name" value="BTB (POZ) DOMAIN-CONTAINING 2B-RELATED"/>
    <property type="match status" value="1"/>
</dbReference>
<dbReference type="Gene3D" id="3.30.710.10">
    <property type="entry name" value="Potassium Channel Kv1.1, Chain A"/>
    <property type="match status" value="1"/>
</dbReference>